<feature type="domain" description="Carrier" evidence="2">
    <location>
        <begin position="694"/>
        <end position="767"/>
    </location>
</feature>
<dbReference type="EMBL" id="VCLA01000090">
    <property type="protein sequence ID" value="MQT00760.1"/>
    <property type="molecule type" value="Genomic_DNA"/>
</dbReference>
<dbReference type="FunFam" id="3.40.50.980:FF:000001">
    <property type="entry name" value="Non-ribosomal peptide synthetase"/>
    <property type="match status" value="1"/>
</dbReference>
<feature type="non-terminal residue" evidence="3">
    <location>
        <position position="1"/>
    </location>
</feature>
<dbReference type="InterPro" id="IPR009081">
    <property type="entry name" value="PP-bd_ACP"/>
</dbReference>
<accession>A0A646KFC1</accession>
<dbReference type="PROSITE" id="PS00455">
    <property type="entry name" value="AMP_BINDING"/>
    <property type="match status" value="1"/>
</dbReference>
<dbReference type="GO" id="GO:0031177">
    <property type="term" value="F:phosphopantetheine binding"/>
    <property type="evidence" value="ECO:0007669"/>
    <property type="project" value="TreeGrafter"/>
</dbReference>
<dbReference type="PROSITE" id="PS50075">
    <property type="entry name" value="CARRIER"/>
    <property type="match status" value="1"/>
</dbReference>
<dbReference type="AlphaFoldDB" id="A0A646KFC1"/>
<keyword evidence="4" id="KW-1185">Reference proteome</keyword>
<dbReference type="Gene3D" id="3.30.300.30">
    <property type="match status" value="1"/>
</dbReference>
<dbReference type="PANTHER" id="PTHR45527:SF1">
    <property type="entry name" value="FATTY ACID SYNTHASE"/>
    <property type="match status" value="1"/>
</dbReference>
<dbReference type="Proteomes" id="UP000419138">
    <property type="component" value="Unassembled WGS sequence"/>
</dbReference>
<reference evidence="3 4" key="1">
    <citation type="submission" date="2019-05" db="EMBL/GenBank/DDBJ databases">
        <title>Comparative genomics and metabolomics analyses of clavulanic acid producing Streptomyces species provides insight into specialized metabolism and evolution of beta-lactam biosynthetic gene clusters.</title>
        <authorList>
            <person name="Moore M.A."/>
            <person name="Cruz-Morales P."/>
            <person name="Barona Gomez F."/>
            <person name="Kapil T."/>
        </authorList>
    </citation>
    <scope>NUCLEOTIDE SEQUENCE [LARGE SCALE GENOMIC DNA]</scope>
    <source>
        <strain evidence="3 4">NRRL 5741</strain>
    </source>
</reference>
<evidence type="ECO:0000313" key="4">
    <source>
        <dbReference type="Proteomes" id="UP000419138"/>
    </source>
</evidence>
<dbReference type="InterPro" id="IPR045851">
    <property type="entry name" value="AMP-bd_C_sf"/>
</dbReference>
<dbReference type="InterPro" id="IPR020845">
    <property type="entry name" value="AMP-binding_CS"/>
</dbReference>
<dbReference type="SUPFAM" id="SSF47336">
    <property type="entry name" value="ACP-like"/>
    <property type="match status" value="1"/>
</dbReference>
<dbReference type="GO" id="GO:0043041">
    <property type="term" value="P:amino acid activation for nonribosomal peptide biosynthetic process"/>
    <property type="evidence" value="ECO:0007669"/>
    <property type="project" value="TreeGrafter"/>
</dbReference>
<organism evidence="3 4">
    <name type="scientific">Streptomyces jumonjinensis</name>
    <dbReference type="NCBI Taxonomy" id="1945"/>
    <lineage>
        <taxon>Bacteria</taxon>
        <taxon>Bacillati</taxon>
        <taxon>Actinomycetota</taxon>
        <taxon>Actinomycetes</taxon>
        <taxon>Kitasatosporales</taxon>
        <taxon>Streptomycetaceae</taxon>
        <taxon>Streptomyces</taxon>
    </lineage>
</organism>
<dbReference type="Pfam" id="PF00550">
    <property type="entry name" value="PP-binding"/>
    <property type="match status" value="1"/>
</dbReference>
<dbReference type="FunFam" id="3.40.50.12780:FF:000012">
    <property type="entry name" value="Non-ribosomal peptide synthetase"/>
    <property type="match status" value="1"/>
</dbReference>
<dbReference type="Gene3D" id="1.10.1200.10">
    <property type="entry name" value="ACP-like"/>
    <property type="match status" value="1"/>
</dbReference>
<dbReference type="SUPFAM" id="SSF56801">
    <property type="entry name" value="Acetyl-CoA synthetase-like"/>
    <property type="match status" value="1"/>
</dbReference>
<feature type="compositionally biased region" description="Low complexity" evidence="1">
    <location>
        <begin position="26"/>
        <end position="55"/>
    </location>
</feature>
<protein>
    <submittedName>
        <fullName evidence="3">Amino acid adenylation domain-containing protein</fullName>
    </submittedName>
</protein>
<feature type="compositionally biased region" description="Low complexity" evidence="1">
    <location>
        <begin position="303"/>
        <end position="315"/>
    </location>
</feature>
<dbReference type="InterPro" id="IPR025110">
    <property type="entry name" value="AMP-bd_C"/>
</dbReference>
<dbReference type="CDD" id="cd17643">
    <property type="entry name" value="A_NRPS_Cytc1-like"/>
    <property type="match status" value="1"/>
</dbReference>
<dbReference type="InterPro" id="IPR000873">
    <property type="entry name" value="AMP-dep_synth/lig_dom"/>
</dbReference>
<dbReference type="Pfam" id="PF13193">
    <property type="entry name" value="AMP-binding_C"/>
    <property type="match status" value="1"/>
</dbReference>
<name>A0A646KFC1_STRJU</name>
<dbReference type="InterPro" id="IPR036736">
    <property type="entry name" value="ACP-like_sf"/>
</dbReference>
<evidence type="ECO:0000313" key="3">
    <source>
        <dbReference type="EMBL" id="MQT00760.1"/>
    </source>
</evidence>
<evidence type="ECO:0000259" key="2">
    <source>
        <dbReference type="PROSITE" id="PS50075"/>
    </source>
</evidence>
<gene>
    <name evidence="3" type="ORF">FF041_11160</name>
</gene>
<comment type="caution">
    <text evidence="3">The sequence shown here is derived from an EMBL/GenBank/DDBJ whole genome shotgun (WGS) entry which is preliminary data.</text>
</comment>
<dbReference type="InterPro" id="IPR042099">
    <property type="entry name" value="ANL_N_sf"/>
</dbReference>
<sequence>SAAPDGLSDIAPPAAEANDSWERAPDPATDVAAGAAADESVSSSARRTDAANPRRGAGGGDGDGGRGHRAPARAGRSGEAGPRASGGPLAELVLPVPRAGDDLLRTAGFARLSRPYGSAHAPLVLVLDHGASGPTLSCAYRADLFAREAVTALLDEIAEIAEFPDRPQPAAQEQPTAPRTTIHALVEEQAALRPHAVAVTCGGENTSYGRLDDWAQGIAAALIAKGTGPGHLVGVSLPRGPELVATLLGVLKSGAAYVPMDPASPQERLRYLVEDSQVSLLVTRDTALAPAGCPTLVPPAPPGTRAARAPTTPTARPDDPAYVIYTSGSTGRPKGVVVEHRAFAALLTAGRGEFGLVPDDVWTFFHSYAFDFSVWEIWGCLATGGRLVVVPHEAARAPQEFRSLLHHEGVTVLSQTPSAFTQLLSTEGPDAAQLAVRLLILGGEPLDARILLPWFDAHPERECRAVNLYGITETTVHCTWHTLARRDALAGTRSVGRPLPGWSLHILDERGRPLPAGVPGEIHVGGVGLARGYHRRPGLTAQRFRPDDQETAAGTRLYRSGDRGRMLHDGTVEHLGRLDGQVKVRGYRIELGEIRGRLLEIPEVRAAAVVMNRRGEAHDAHLDAYVAGADPRPAALRARLAQVLPDYMLPSTITVLDDLPLTGNGKLDPSGLPTPVPAPAPERAGTRTAETADPDGETLQSRISRIWRDVLGAPVAPDDNFFLVGGNSLLAIRVMTRMREGGLTDGAVRLIYRHPTVRRLAEALTGI</sequence>
<feature type="region of interest" description="Disordered" evidence="1">
    <location>
        <begin position="292"/>
        <end position="321"/>
    </location>
</feature>
<dbReference type="PRINTS" id="PR00154">
    <property type="entry name" value="AMPBINDING"/>
</dbReference>
<dbReference type="InterPro" id="IPR010071">
    <property type="entry name" value="AA_adenyl_dom"/>
</dbReference>
<feature type="region of interest" description="Disordered" evidence="1">
    <location>
        <begin position="664"/>
        <end position="698"/>
    </location>
</feature>
<evidence type="ECO:0000256" key="1">
    <source>
        <dbReference type="SAM" id="MobiDB-lite"/>
    </source>
</evidence>
<dbReference type="GO" id="GO:0044550">
    <property type="term" value="P:secondary metabolite biosynthetic process"/>
    <property type="evidence" value="ECO:0007669"/>
    <property type="project" value="TreeGrafter"/>
</dbReference>
<dbReference type="PANTHER" id="PTHR45527">
    <property type="entry name" value="NONRIBOSOMAL PEPTIDE SYNTHETASE"/>
    <property type="match status" value="1"/>
</dbReference>
<dbReference type="RefSeq" id="WP_228388150.1">
    <property type="nucleotide sequence ID" value="NZ_VCLA01000090.1"/>
</dbReference>
<proteinExistence type="predicted"/>
<feature type="region of interest" description="Disordered" evidence="1">
    <location>
        <begin position="1"/>
        <end position="89"/>
    </location>
</feature>
<dbReference type="Pfam" id="PF00501">
    <property type="entry name" value="AMP-binding"/>
    <property type="match status" value="1"/>
</dbReference>
<dbReference type="InterPro" id="IPR020459">
    <property type="entry name" value="AMP-binding"/>
</dbReference>
<dbReference type="GO" id="GO:0005737">
    <property type="term" value="C:cytoplasm"/>
    <property type="evidence" value="ECO:0007669"/>
    <property type="project" value="TreeGrafter"/>
</dbReference>
<dbReference type="NCBIfam" id="TIGR01733">
    <property type="entry name" value="AA-adenyl-dom"/>
    <property type="match status" value="1"/>
</dbReference>
<dbReference type="Gene3D" id="3.40.50.12780">
    <property type="entry name" value="N-terminal domain of ligase-like"/>
    <property type="match status" value="1"/>
</dbReference>